<dbReference type="PANTHER" id="PTHR12526:SF630">
    <property type="entry name" value="GLYCOSYLTRANSFERASE"/>
    <property type="match status" value="1"/>
</dbReference>
<feature type="domain" description="Glycosyltransferase subfamily 4-like N-terminal" evidence="3">
    <location>
        <begin position="15"/>
        <end position="148"/>
    </location>
</feature>
<sequence length="364" mass="41692">MVQNVLFITTGLRKGGAETQLIKIARFLKNREYRVSIVSLKPINDFNIDFKAEGLEPVFLKNWLTNPFSNCLMLYRTVRAFNPDVVIAFMFISIIFARFLKMWFRFKLISSIRTPVIANKWYGLFKITADWDDVVVYNSFKSKSNFEKNNLVKKTGLVLNNAISIPDLSAIKNTGVQHPFVWISMAHFVPEKDYMTLFKAIALIKEENFRIDILGNLFDQEWPFQVIKELQITDHVNLLGLKTDTTGYLKEADGFVLSSFLEGMPNALLEAMAYHKPVIASAVDGIEELLENIDCGFLFQQGDEKELAEKMLQVMNMTAAERDALGQNGRKHIEKHFSEDKVLQDWLSLVEQFADHKKVSLSAS</sequence>
<dbReference type="SUPFAM" id="SSF53756">
    <property type="entry name" value="UDP-Glycosyltransferase/glycogen phosphorylase"/>
    <property type="match status" value="1"/>
</dbReference>
<reference evidence="4 5" key="1">
    <citation type="submission" date="2019-11" db="EMBL/GenBank/DDBJ databases">
        <title>Description of Pedobacter sp. LMG 31462T.</title>
        <authorList>
            <person name="Carlier A."/>
            <person name="Qi S."/>
            <person name="Vandamme P."/>
        </authorList>
    </citation>
    <scope>NUCLEOTIDE SEQUENCE [LARGE SCALE GENOMIC DNA]</scope>
    <source>
        <strain evidence="4 5">LMG 31462</strain>
    </source>
</reference>
<feature type="domain" description="Glycosyl transferase family 1" evidence="2">
    <location>
        <begin position="178"/>
        <end position="332"/>
    </location>
</feature>
<dbReference type="InterPro" id="IPR001296">
    <property type="entry name" value="Glyco_trans_1"/>
</dbReference>
<evidence type="ECO:0000313" key="5">
    <source>
        <dbReference type="Proteomes" id="UP000636110"/>
    </source>
</evidence>
<evidence type="ECO:0000256" key="1">
    <source>
        <dbReference type="SAM" id="Phobius"/>
    </source>
</evidence>
<feature type="transmembrane region" description="Helical" evidence="1">
    <location>
        <begin position="85"/>
        <end position="104"/>
    </location>
</feature>
<evidence type="ECO:0000259" key="3">
    <source>
        <dbReference type="Pfam" id="PF13439"/>
    </source>
</evidence>
<evidence type="ECO:0000313" key="4">
    <source>
        <dbReference type="EMBL" id="MBB2148468.1"/>
    </source>
</evidence>
<dbReference type="InterPro" id="IPR028098">
    <property type="entry name" value="Glyco_trans_4-like_N"/>
</dbReference>
<dbReference type="RefSeq" id="WP_182954440.1">
    <property type="nucleotide sequence ID" value="NZ_WNXC01000001.1"/>
</dbReference>
<gene>
    <name evidence="4" type="ORF">GM920_06035</name>
</gene>
<dbReference type="Proteomes" id="UP000636110">
    <property type="component" value="Unassembled WGS sequence"/>
</dbReference>
<dbReference type="Gene3D" id="3.40.50.2000">
    <property type="entry name" value="Glycogen Phosphorylase B"/>
    <property type="match status" value="2"/>
</dbReference>
<dbReference type="Pfam" id="PF13439">
    <property type="entry name" value="Glyco_transf_4"/>
    <property type="match status" value="1"/>
</dbReference>
<protein>
    <submittedName>
        <fullName evidence="4">Glycosyltransferase</fullName>
    </submittedName>
</protein>
<evidence type="ECO:0000259" key="2">
    <source>
        <dbReference type="Pfam" id="PF00534"/>
    </source>
</evidence>
<organism evidence="4 5">
    <name type="scientific">Pedobacter gandavensis</name>
    <dbReference type="NCBI Taxonomy" id="2679963"/>
    <lineage>
        <taxon>Bacteria</taxon>
        <taxon>Pseudomonadati</taxon>
        <taxon>Bacteroidota</taxon>
        <taxon>Sphingobacteriia</taxon>
        <taxon>Sphingobacteriales</taxon>
        <taxon>Sphingobacteriaceae</taxon>
        <taxon>Pedobacter</taxon>
    </lineage>
</organism>
<proteinExistence type="predicted"/>
<keyword evidence="5" id="KW-1185">Reference proteome</keyword>
<dbReference type="PANTHER" id="PTHR12526">
    <property type="entry name" value="GLYCOSYLTRANSFERASE"/>
    <property type="match status" value="1"/>
</dbReference>
<accession>A0ABR6EVI9</accession>
<dbReference type="EMBL" id="WNXC01000001">
    <property type="protein sequence ID" value="MBB2148468.1"/>
    <property type="molecule type" value="Genomic_DNA"/>
</dbReference>
<keyword evidence="1" id="KW-0472">Membrane</keyword>
<keyword evidence="1" id="KW-1133">Transmembrane helix</keyword>
<comment type="caution">
    <text evidence="4">The sequence shown here is derived from an EMBL/GenBank/DDBJ whole genome shotgun (WGS) entry which is preliminary data.</text>
</comment>
<name>A0ABR6EVI9_9SPHI</name>
<keyword evidence="1" id="KW-0812">Transmembrane</keyword>
<dbReference type="CDD" id="cd03811">
    <property type="entry name" value="GT4_GT28_WabH-like"/>
    <property type="match status" value="1"/>
</dbReference>
<dbReference type="Pfam" id="PF00534">
    <property type="entry name" value="Glycos_transf_1"/>
    <property type="match status" value="1"/>
</dbReference>